<evidence type="ECO:0000313" key="3">
    <source>
        <dbReference type="EMBL" id="PIR96997.1"/>
    </source>
</evidence>
<dbReference type="Proteomes" id="UP000230557">
    <property type="component" value="Unassembled WGS sequence"/>
</dbReference>
<evidence type="ECO:0000256" key="2">
    <source>
        <dbReference type="SAM" id="MobiDB-lite"/>
    </source>
</evidence>
<dbReference type="SUPFAM" id="SSF69754">
    <property type="entry name" value="Ribosome binding protein Y (YfiA homologue)"/>
    <property type="match status" value="1"/>
</dbReference>
<dbReference type="PANTHER" id="PTHR33231">
    <property type="entry name" value="30S RIBOSOMAL PROTEIN"/>
    <property type="match status" value="1"/>
</dbReference>
<dbReference type="Pfam" id="PF02482">
    <property type="entry name" value="Ribosomal_S30AE"/>
    <property type="match status" value="1"/>
</dbReference>
<dbReference type="CDD" id="cd00552">
    <property type="entry name" value="RaiA"/>
    <property type="match status" value="1"/>
</dbReference>
<dbReference type="GO" id="GO:0045900">
    <property type="term" value="P:negative regulation of translational elongation"/>
    <property type="evidence" value="ECO:0007669"/>
    <property type="project" value="TreeGrafter"/>
</dbReference>
<organism evidence="3 4">
    <name type="scientific">Candidatus Doudnabacteria bacterium CG10_big_fil_rev_8_21_14_0_10_41_10</name>
    <dbReference type="NCBI Taxonomy" id="1974551"/>
    <lineage>
        <taxon>Bacteria</taxon>
        <taxon>Candidatus Doudnaibacteriota</taxon>
    </lineage>
</organism>
<accession>A0A2H0VD17</accession>
<dbReference type="Gene3D" id="3.30.160.100">
    <property type="entry name" value="Ribosome hibernation promotion factor-like"/>
    <property type="match status" value="1"/>
</dbReference>
<dbReference type="GO" id="GO:0043024">
    <property type="term" value="F:ribosomal small subunit binding"/>
    <property type="evidence" value="ECO:0007669"/>
    <property type="project" value="TreeGrafter"/>
</dbReference>
<gene>
    <name evidence="3" type="primary">raiA</name>
    <name evidence="3" type="ORF">COT91_03680</name>
</gene>
<dbReference type="InterPro" id="IPR003489">
    <property type="entry name" value="RHF/RaiA"/>
</dbReference>
<sequence>MNITIKTTNFKLTNAIREYVENKLKSLYRHSGKLQIARIELEFLETKHTGEKYRAEATVDAPHAVYRAESTMTDLYASIDTLIPKIVTQIEKNKEKSVSKNRKAQRELKAQQ</sequence>
<dbReference type="AlphaFoldDB" id="A0A2H0VD17"/>
<reference evidence="4" key="1">
    <citation type="submission" date="2017-09" db="EMBL/GenBank/DDBJ databases">
        <title>Depth-based differentiation of microbial function through sediment-hosted aquifers and enrichment of novel symbionts in the deep terrestrial subsurface.</title>
        <authorList>
            <person name="Probst A.J."/>
            <person name="Ladd B."/>
            <person name="Jarett J.K."/>
            <person name="Geller-Mcgrath D.E."/>
            <person name="Sieber C.M.K."/>
            <person name="Emerson J.B."/>
            <person name="Anantharaman K."/>
            <person name="Thomas B.C."/>
            <person name="Malmstrom R."/>
            <person name="Stieglmeier M."/>
            <person name="Klingl A."/>
            <person name="Woyke T."/>
            <person name="Ryan C.M."/>
            <person name="Banfield J.F."/>
        </authorList>
    </citation>
    <scope>NUCLEOTIDE SEQUENCE [LARGE SCALE GENOMIC DNA]</scope>
</reference>
<feature type="region of interest" description="Disordered" evidence="2">
    <location>
        <begin position="93"/>
        <end position="112"/>
    </location>
</feature>
<comment type="caution">
    <text evidence="3">The sequence shown here is derived from an EMBL/GenBank/DDBJ whole genome shotgun (WGS) entry which is preliminary data.</text>
</comment>
<evidence type="ECO:0000256" key="1">
    <source>
        <dbReference type="ARBA" id="ARBA00022845"/>
    </source>
</evidence>
<evidence type="ECO:0000313" key="4">
    <source>
        <dbReference type="Proteomes" id="UP000230557"/>
    </source>
</evidence>
<dbReference type="InterPro" id="IPR036567">
    <property type="entry name" value="RHF-like"/>
</dbReference>
<name>A0A2H0VD17_9BACT</name>
<dbReference type="PANTHER" id="PTHR33231:SF1">
    <property type="entry name" value="30S RIBOSOMAL PROTEIN"/>
    <property type="match status" value="1"/>
</dbReference>
<dbReference type="NCBIfam" id="TIGR00741">
    <property type="entry name" value="yfiA"/>
    <property type="match status" value="1"/>
</dbReference>
<proteinExistence type="predicted"/>
<dbReference type="InterPro" id="IPR050574">
    <property type="entry name" value="HPF/YfiA_ribosome-assoc"/>
</dbReference>
<dbReference type="EMBL" id="PFAJ01000049">
    <property type="protein sequence ID" value="PIR96997.1"/>
    <property type="molecule type" value="Genomic_DNA"/>
</dbReference>
<dbReference type="GO" id="GO:0022627">
    <property type="term" value="C:cytosolic small ribosomal subunit"/>
    <property type="evidence" value="ECO:0007669"/>
    <property type="project" value="TreeGrafter"/>
</dbReference>
<keyword evidence="1" id="KW-0810">Translation regulation</keyword>
<protein>
    <submittedName>
        <fullName evidence="3">Ribosomal subunit interface protein</fullName>
    </submittedName>
</protein>